<dbReference type="Proteomes" id="UP001607303">
    <property type="component" value="Unassembled WGS sequence"/>
</dbReference>
<comment type="similarity">
    <text evidence="2 8">Belongs to the alpha-carbonic anhydrase family.</text>
</comment>
<dbReference type="EC" id="4.2.1.1" evidence="3 8"/>
<gene>
    <name evidence="11" type="ORF">V1477_019404</name>
</gene>
<proteinExistence type="inferred from homology"/>
<dbReference type="PROSITE" id="PS00162">
    <property type="entry name" value="ALPHA_CA_1"/>
    <property type="match status" value="1"/>
</dbReference>
<keyword evidence="12" id="KW-1185">Reference proteome</keyword>
<dbReference type="GO" id="GO:0004089">
    <property type="term" value="F:carbonate dehydratase activity"/>
    <property type="evidence" value="ECO:0007669"/>
    <property type="project" value="UniProtKB-UniRule"/>
</dbReference>
<feature type="compositionally biased region" description="Basic and acidic residues" evidence="9">
    <location>
        <begin position="18"/>
        <end position="33"/>
    </location>
</feature>
<dbReference type="AlphaFoldDB" id="A0ABD2ASH2"/>
<feature type="domain" description="Alpha-carbonic anhydrase" evidence="10">
    <location>
        <begin position="446"/>
        <end position="782"/>
    </location>
</feature>
<keyword evidence="5 8" id="KW-0862">Zinc</keyword>
<evidence type="ECO:0000256" key="9">
    <source>
        <dbReference type="SAM" id="MobiDB-lite"/>
    </source>
</evidence>
<evidence type="ECO:0000256" key="3">
    <source>
        <dbReference type="ARBA" id="ARBA00012925"/>
    </source>
</evidence>
<dbReference type="InterPro" id="IPR023561">
    <property type="entry name" value="Carbonic_anhydrase_a-class"/>
</dbReference>
<evidence type="ECO:0000256" key="8">
    <source>
        <dbReference type="RuleBase" id="RU367011"/>
    </source>
</evidence>
<protein>
    <recommendedName>
        <fullName evidence="3 8">Carbonic anhydrase</fullName>
        <ecNumber evidence="3 8">4.2.1.1</ecNumber>
    </recommendedName>
</protein>
<name>A0ABD2ASH2_VESMC</name>
<dbReference type="Gene3D" id="3.10.200.10">
    <property type="entry name" value="Alpha carbonic anhydrase"/>
    <property type="match status" value="1"/>
</dbReference>
<dbReference type="PROSITE" id="PS51144">
    <property type="entry name" value="ALPHA_CA_2"/>
    <property type="match status" value="1"/>
</dbReference>
<dbReference type="PANTHER" id="PTHR18952:SF141">
    <property type="entry name" value="CARBONIC ANHYDRASE"/>
    <property type="match status" value="1"/>
</dbReference>
<feature type="compositionally biased region" description="Basic and acidic residues" evidence="9">
    <location>
        <begin position="41"/>
        <end position="51"/>
    </location>
</feature>
<evidence type="ECO:0000256" key="1">
    <source>
        <dbReference type="ARBA" id="ARBA00001947"/>
    </source>
</evidence>
<comment type="catalytic activity">
    <reaction evidence="7 8">
        <text>hydrogencarbonate + H(+) = CO2 + H2O</text>
        <dbReference type="Rhea" id="RHEA:10748"/>
        <dbReference type="ChEBI" id="CHEBI:15377"/>
        <dbReference type="ChEBI" id="CHEBI:15378"/>
        <dbReference type="ChEBI" id="CHEBI:16526"/>
        <dbReference type="ChEBI" id="CHEBI:17544"/>
        <dbReference type="EC" id="4.2.1.1"/>
    </reaction>
</comment>
<dbReference type="EMBL" id="JAYRBN010000114">
    <property type="protein sequence ID" value="KAL2723553.1"/>
    <property type="molecule type" value="Genomic_DNA"/>
</dbReference>
<evidence type="ECO:0000313" key="12">
    <source>
        <dbReference type="Proteomes" id="UP001607303"/>
    </source>
</evidence>
<evidence type="ECO:0000256" key="2">
    <source>
        <dbReference type="ARBA" id="ARBA00010718"/>
    </source>
</evidence>
<evidence type="ECO:0000256" key="4">
    <source>
        <dbReference type="ARBA" id="ARBA00022723"/>
    </source>
</evidence>
<dbReference type="InterPro" id="IPR001148">
    <property type="entry name" value="CA_dom"/>
</dbReference>
<accession>A0ABD2ASH2</accession>
<dbReference type="PANTHER" id="PTHR18952">
    <property type="entry name" value="CARBONIC ANHYDRASE"/>
    <property type="match status" value="1"/>
</dbReference>
<evidence type="ECO:0000256" key="5">
    <source>
        <dbReference type="ARBA" id="ARBA00022833"/>
    </source>
</evidence>
<comment type="cofactor">
    <cofactor evidence="1 8">
        <name>Zn(2+)</name>
        <dbReference type="ChEBI" id="CHEBI:29105"/>
    </cofactor>
</comment>
<comment type="caution">
    <text evidence="11">The sequence shown here is derived from an EMBL/GenBank/DDBJ whole genome shotgun (WGS) entry which is preliminary data.</text>
</comment>
<feature type="region of interest" description="Disordered" evidence="9">
    <location>
        <begin position="1"/>
        <end position="51"/>
    </location>
</feature>
<feature type="non-terminal residue" evidence="11">
    <location>
        <position position="1"/>
    </location>
</feature>
<keyword evidence="6 8" id="KW-0456">Lyase</keyword>
<dbReference type="InterPro" id="IPR036398">
    <property type="entry name" value="CA_dom_sf"/>
</dbReference>
<dbReference type="GO" id="GO:0008270">
    <property type="term" value="F:zinc ion binding"/>
    <property type="evidence" value="ECO:0007669"/>
    <property type="project" value="UniProtKB-UniRule"/>
</dbReference>
<comment type="function">
    <text evidence="8">Reversible hydration of carbon dioxide.</text>
</comment>
<keyword evidence="4 8" id="KW-0479">Metal-binding</keyword>
<dbReference type="Pfam" id="PF00194">
    <property type="entry name" value="Carb_anhydrase"/>
    <property type="match status" value="2"/>
</dbReference>
<dbReference type="CDD" id="cd00326">
    <property type="entry name" value="alpha_CA"/>
    <property type="match status" value="1"/>
</dbReference>
<dbReference type="SMART" id="SM01057">
    <property type="entry name" value="Carb_anhydrase"/>
    <property type="match status" value="1"/>
</dbReference>
<dbReference type="SUPFAM" id="SSF51069">
    <property type="entry name" value="Carbonic anhydrase"/>
    <property type="match status" value="1"/>
</dbReference>
<evidence type="ECO:0000313" key="11">
    <source>
        <dbReference type="EMBL" id="KAL2723553.1"/>
    </source>
</evidence>
<dbReference type="InterPro" id="IPR018338">
    <property type="entry name" value="Carbonic_anhydrase_a-class_CS"/>
</dbReference>
<evidence type="ECO:0000259" key="10">
    <source>
        <dbReference type="PROSITE" id="PS51144"/>
    </source>
</evidence>
<organism evidence="11 12">
    <name type="scientific">Vespula maculifrons</name>
    <name type="common">Eastern yellow jacket</name>
    <name type="synonym">Wasp</name>
    <dbReference type="NCBI Taxonomy" id="7453"/>
    <lineage>
        <taxon>Eukaryota</taxon>
        <taxon>Metazoa</taxon>
        <taxon>Ecdysozoa</taxon>
        <taxon>Arthropoda</taxon>
        <taxon>Hexapoda</taxon>
        <taxon>Insecta</taxon>
        <taxon>Pterygota</taxon>
        <taxon>Neoptera</taxon>
        <taxon>Endopterygota</taxon>
        <taxon>Hymenoptera</taxon>
        <taxon>Apocrita</taxon>
        <taxon>Aculeata</taxon>
        <taxon>Vespoidea</taxon>
        <taxon>Vespidae</taxon>
        <taxon>Vespinae</taxon>
        <taxon>Vespula</taxon>
    </lineage>
</organism>
<evidence type="ECO:0000256" key="6">
    <source>
        <dbReference type="ARBA" id="ARBA00023239"/>
    </source>
</evidence>
<evidence type="ECO:0000256" key="7">
    <source>
        <dbReference type="ARBA" id="ARBA00048348"/>
    </source>
</evidence>
<reference evidence="11 12" key="1">
    <citation type="journal article" date="2024" name="Ann. Entomol. Soc. Am.">
        <title>Genomic analyses of the southern and eastern yellowjacket wasps (Hymenoptera: Vespidae) reveal evolutionary signatures of social life.</title>
        <authorList>
            <person name="Catto M.A."/>
            <person name="Caine P.B."/>
            <person name="Orr S.E."/>
            <person name="Hunt B.G."/>
            <person name="Goodisman M.A.D."/>
        </authorList>
    </citation>
    <scope>NUCLEOTIDE SEQUENCE [LARGE SCALE GENOMIC DNA]</scope>
    <source>
        <strain evidence="11">232</strain>
        <tissue evidence="11">Head and thorax</tissue>
    </source>
</reference>
<sequence>GRAGRRYIRGNSRASSGHGRESVRIERHPKEAEAEAEAEAETDRDGTERGRIKVTLVSRTKAHEEEPNALEVSRRSFDSIAKREDSSNQSRSSLNTFQIRNTDAIFSWEIARAGEGGAFDLAKEQCKSTKRAGASCTRISTTRILISDTSDTVPVVRDGFQERVGLFDPKRLPSFPWVIFTSLPTLFLVWRGASVAAVAAQRRVIHSIVRIDTNLDIYVYAHVSWSLLTRRFATRTNRAASFYAHYDLGACAANRRSLVRDKANDNNVEWGQYLCRQIVWTRKRVTKMGTLGCTFKRFNNGRYLRASSPVRNAGRTGRAKRRKLSQLSRKEVSHVGSPYVRKGGNLLLGSGVLERRKDNALDRDRKERKGNGHFIIATTIEIGSGKKSLSYCPAVRDNPIVGIGVMLFVISIEVAASTINISTDNETFQPFSILPKSICNLTRRVGQIRFQGPSTWVEKFPMAAGSRQSPVNIETDRVESDHEALSSKPLRWKYPATASRKLVNPGYCWRIDTDGDGTQTSVDINKHSPLITAPTWGQHKYGWSNQAHPVIETSQERSEYLANTLVSLSEPIVVFFLLSSSSCHKDPILIAVLSGGPLMDDIYKLEQYHCHWGCSDSRGSEHTVDGQAFAGELHLVHWNTSKYKTFAEAAKASDGLAVLGVFLKVGKTHEEMDKIARLLPYVSHKDEVVEIAELIDPSKLLPDDNGYWTYLGSLTTPPFNESVTWILFKKYIEVSHHQLNIFRNLRKFPRGEECPCHENHGAVINNFRPPLPLGNRVLRECGSF</sequence>